<dbReference type="EMBL" id="FMZO01000041">
    <property type="protein sequence ID" value="SDE35248.1"/>
    <property type="molecule type" value="Genomic_DNA"/>
</dbReference>
<feature type="signal peptide" evidence="1">
    <location>
        <begin position="1"/>
        <end position="27"/>
    </location>
</feature>
<reference evidence="3" key="1">
    <citation type="submission" date="2016-10" db="EMBL/GenBank/DDBJ databases">
        <authorList>
            <person name="Varghese N."/>
            <person name="Submissions S."/>
        </authorList>
    </citation>
    <scope>NUCLEOTIDE SEQUENCE [LARGE SCALE GENOMIC DNA]</scope>
    <source>
        <strain evidence="3">DSM 25811 / CCM 8410 / LMG 26954 / E90</strain>
    </source>
</reference>
<keyword evidence="3" id="KW-1185">Reference proteome</keyword>
<protein>
    <recommendedName>
        <fullName evidence="4">SD-repeat containing protein B domain-containing protein</fullName>
    </recommendedName>
</protein>
<feature type="chain" id="PRO_5011494901" description="SD-repeat containing protein B domain-containing protein" evidence="1">
    <location>
        <begin position="28"/>
        <end position="678"/>
    </location>
</feature>
<dbReference type="Proteomes" id="UP000198757">
    <property type="component" value="Unassembled WGS sequence"/>
</dbReference>
<organism evidence="2 3">
    <name type="scientific">Niabella drilacis (strain DSM 25811 / CCM 8410 / CCUG 62505 / LMG 26954 / E90)</name>
    <dbReference type="NCBI Taxonomy" id="1285928"/>
    <lineage>
        <taxon>Bacteria</taxon>
        <taxon>Pseudomonadati</taxon>
        <taxon>Bacteroidota</taxon>
        <taxon>Chitinophagia</taxon>
        <taxon>Chitinophagales</taxon>
        <taxon>Chitinophagaceae</taxon>
        <taxon>Niabella</taxon>
    </lineage>
</organism>
<dbReference type="STRING" id="1285928.SAMN04487894_1411"/>
<dbReference type="Pfam" id="PF17963">
    <property type="entry name" value="Big_9"/>
    <property type="match status" value="1"/>
</dbReference>
<evidence type="ECO:0000313" key="2">
    <source>
        <dbReference type="EMBL" id="SDE35248.1"/>
    </source>
</evidence>
<sequence length="678" mass="69871">MKKKIQQMYRASLLMTLLLFSVVTVWAQATIPFGCSSKGYQVMIVSGSNPVTYSFDSYDIKTGIQSQLFNFPAGVSVNALGYNPTDNYMYTYKGGNQLYKIGADGYTAMTIAGLPATNPDPTAPTIPATGYNMADITDDGYMLLANSSSNRYYYVDLNPARPATYGKLVDPDTGAASTAFNTFTGGGTTLAVQYAGDVAYNKADGMFYTVVTYTAVSPNTYQLRKIDPVSGAVTAIGAVTGTPSNSTGNGYGSLFFDATGTLYGFFNPAGRYYSIPITGTGSRAATQVGGSYNPNSTNDGAMCPNTVLNYVNISGKVNNLNTGSGTNLGGQLYATLVDANGKVVDQVPVNADGTYTLAGSPNASYQVVITTTPATKGAAAPAPNLPPDWKNVRDGVGAANDGSANGSLSITTGTGDFSNANFDIQQMTVNPDFNSGYVNQTIKGNLNTNDKVPGTVGTTTTYGSPAVVGTNPSSDMPTINPDGTYTFTGTKPGVYTFDVPVCAGSVCVNNRLTITVAEPNSATNPPVANPDLATMTGYPVGGTPTSVTLNTLANDQPGSLSPALNPASVTPTQPAHGTVTKDALGNITYTPDPGFVGKDTIPYQVCDLSVPTPKCTSSYQVVTVNAPGTANSTSASDDYATAVQGASIVRTAATGLKANDVDPEGNATTITGIGGTAL</sequence>
<dbReference type="Gene3D" id="2.60.40.3440">
    <property type="match status" value="1"/>
</dbReference>
<dbReference type="AlphaFoldDB" id="A0A1G7C7F6"/>
<feature type="non-terminal residue" evidence="2">
    <location>
        <position position="678"/>
    </location>
</feature>
<dbReference type="RefSeq" id="WP_176954566.1">
    <property type="nucleotide sequence ID" value="NZ_FMZO01000041.1"/>
</dbReference>
<proteinExistence type="predicted"/>
<keyword evidence="1" id="KW-0732">Signal</keyword>
<evidence type="ECO:0000256" key="1">
    <source>
        <dbReference type="SAM" id="SignalP"/>
    </source>
</evidence>
<evidence type="ECO:0008006" key="4">
    <source>
        <dbReference type="Google" id="ProtNLM"/>
    </source>
</evidence>
<name>A0A1G7C7F6_NIADE</name>
<accession>A0A1G7C7F6</accession>
<gene>
    <name evidence="2" type="ORF">SAMN04487894_1411</name>
</gene>
<evidence type="ECO:0000313" key="3">
    <source>
        <dbReference type="Proteomes" id="UP000198757"/>
    </source>
</evidence>